<protein>
    <submittedName>
        <fullName evidence="1">Gluconate 2-dehydrogenase subunit 3 family protein</fullName>
    </submittedName>
</protein>
<dbReference type="Proteomes" id="UP000632774">
    <property type="component" value="Unassembled WGS sequence"/>
</dbReference>
<dbReference type="EMBL" id="JADFFM010000002">
    <property type="protein sequence ID" value="MBE9667376.1"/>
    <property type="molecule type" value="Genomic_DNA"/>
</dbReference>
<accession>A0ABR9XJI6</accession>
<reference evidence="1 2" key="1">
    <citation type="submission" date="2020-10" db="EMBL/GenBank/DDBJ databases">
        <title>Mucilaginibacter mali sp. nov., isolated from rhizosphere soil of apple orchard.</title>
        <authorList>
            <person name="Lee J.-S."/>
            <person name="Kim H.S."/>
            <person name="Kim J.-S."/>
        </authorList>
    </citation>
    <scope>NUCLEOTIDE SEQUENCE [LARGE SCALE GENOMIC DNA]</scope>
    <source>
        <strain evidence="1 2">KCTC 23157</strain>
    </source>
</reference>
<organism evidence="1 2">
    <name type="scientific">Mucilaginibacter boryungensis</name>
    <dbReference type="NCBI Taxonomy" id="768480"/>
    <lineage>
        <taxon>Bacteria</taxon>
        <taxon>Pseudomonadati</taxon>
        <taxon>Bacteroidota</taxon>
        <taxon>Sphingobacteriia</taxon>
        <taxon>Sphingobacteriales</taxon>
        <taxon>Sphingobacteriaceae</taxon>
        <taxon>Mucilaginibacter</taxon>
    </lineage>
</organism>
<comment type="caution">
    <text evidence="1">The sequence shown here is derived from an EMBL/GenBank/DDBJ whole genome shotgun (WGS) entry which is preliminary data.</text>
</comment>
<name>A0ABR9XJI6_9SPHI</name>
<dbReference type="InterPro" id="IPR027056">
    <property type="entry name" value="Gluconate_2DH_su3"/>
</dbReference>
<evidence type="ECO:0000313" key="2">
    <source>
        <dbReference type="Proteomes" id="UP000632774"/>
    </source>
</evidence>
<proteinExistence type="predicted"/>
<gene>
    <name evidence="1" type="ORF">IRJ18_13475</name>
</gene>
<dbReference type="Pfam" id="PF13618">
    <property type="entry name" value="Gluconate_2-dh3"/>
    <property type="match status" value="1"/>
</dbReference>
<evidence type="ECO:0000313" key="1">
    <source>
        <dbReference type="EMBL" id="MBE9667376.1"/>
    </source>
</evidence>
<dbReference type="RefSeq" id="WP_194106845.1">
    <property type="nucleotide sequence ID" value="NZ_JADFFM010000002.1"/>
</dbReference>
<keyword evidence="2" id="KW-1185">Reference proteome</keyword>
<sequence length="188" mass="20922">MNRREAIERVALIMGGTVIGAEFFLSGCVTAPKNYNELFSNDQVALMDEIGDTIIPATKTPGAKAIGIGKFMAFMVKDCYNDKNQAIFTDGLTKVNDACKKKYNADFMACTPAQRTEVLNALDAEQKAYTKTKKKEDPNHYFRMLKELTLLGYFTSKEGCTQALRYVPVPGKYDGNLPYKKGDKAWAT</sequence>